<dbReference type="EMBL" id="RHJS01000002">
    <property type="protein sequence ID" value="RRK33350.1"/>
    <property type="molecule type" value="Genomic_DNA"/>
</dbReference>
<dbReference type="Pfam" id="PF25137">
    <property type="entry name" value="ADH_Fe_C"/>
    <property type="match status" value="1"/>
</dbReference>
<dbReference type="Gene3D" id="3.40.50.1970">
    <property type="match status" value="1"/>
</dbReference>
<proteinExistence type="predicted"/>
<dbReference type="Gene3D" id="1.20.1090.10">
    <property type="entry name" value="Dehydroquinate synthase-like - alpha domain"/>
    <property type="match status" value="1"/>
</dbReference>
<sequence>MLQDFSICIQTKFVFGKNAVAQTAREIKLFGAKNVLIHHDDGKFLYDTGLLAEIENQLKAEGIRIAELGGVLPNPRLSLVREGIRLAKKEQIDFILAIGGGSVIDSAKAIGLGAAADTDVWDFFTGQRQPERTLPVGVILTCPATGSESSAVAVVNNTEVGKKLLISHPVVRPVLAVMDPELTCSLPKFLTACGIVDMFSHVCERYFSPDEEIGVIDRMAEGILKTLTELGPKVLEEPSDYSARGELMWIGTIAHNNTVGIGRVQDWATHEIGNELSALYDTPHGVTLSVVMGAWMRYVYRKKPMRFARYAREVFGVEWDGTNALEAAEKGIEMTETFFQKLGMPVSFEEFQIPTDRIEDMLDRIAFCGEDCSIGGIVRLNREDCRNIYELAKKKA</sequence>
<dbReference type="CDD" id="cd08187">
    <property type="entry name" value="BDH"/>
    <property type="match status" value="1"/>
</dbReference>
<dbReference type="Pfam" id="PF00465">
    <property type="entry name" value="Fe-ADH"/>
    <property type="match status" value="1"/>
</dbReference>
<dbReference type="PANTHER" id="PTHR43633:SF1">
    <property type="entry name" value="ALCOHOL DEHYDROGENASE YQHD"/>
    <property type="match status" value="1"/>
</dbReference>
<comment type="caution">
    <text evidence="4">The sequence shown here is derived from an EMBL/GenBank/DDBJ whole genome shotgun (WGS) entry which is preliminary data.</text>
</comment>
<evidence type="ECO:0000313" key="5">
    <source>
        <dbReference type="Proteomes" id="UP000274920"/>
    </source>
</evidence>
<feature type="domain" description="Alcohol dehydrogenase iron-type/glycerol dehydrogenase GldA" evidence="2">
    <location>
        <begin position="11"/>
        <end position="180"/>
    </location>
</feature>
<evidence type="ECO:0000313" key="4">
    <source>
        <dbReference type="EMBL" id="RRK33350.1"/>
    </source>
</evidence>
<accession>A0A426DKE5</accession>
<dbReference type="GO" id="GO:0005829">
    <property type="term" value="C:cytosol"/>
    <property type="evidence" value="ECO:0007669"/>
    <property type="project" value="TreeGrafter"/>
</dbReference>
<protein>
    <submittedName>
        <fullName evidence="4">Iron-containing alcohol dehydrogenase</fullName>
    </submittedName>
</protein>
<keyword evidence="1" id="KW-0560">Oxidoreductase</keyword>
<evidence type="ECO:0000259" key="3">
    <source>
        <dbReference type="Pfam" id="PF25137"/>
    </source>
</evidence>
<name>A0A426DKE5_9FIRM</name>
<dbReference type="FunFam" id="3.40.50.1970:FF:000003">
    <property type="entry name" value="Alcohol dehydrogenase, iron-containing"/>
    <property type="match status" value="1"/>
</dbReference>
<dbReference type="GO" id="GO:1990362">
    <property type="term" value="F:butanol dehydrogenase (NAD+) activity"/>
    <property type="evidence" value="ECO:0007669"/>
    <property type="project" value="InterPro"/>
</dbReference>
<keyword evidence="5" id="KW-1185">Reference proteome</keyword>
<dbReference type="InterPro" id="IPR001670">
    <property type="entry name" value="ADH_Fe/GldA"/>
</dbReference>
<dbReference type="PANTHER" id="PTHR43633">
    <property type="entry name" value="ALCOHOL DEHYDROGENASE YQHD"/>
    <property type="match status" value="1"/>
</dbReference>
<dbReference type="InterPro" id="IPR044731">
    <property type="entry name" value="BDH-like"/>
</dbReference>
<reference evidence="4" key="1">
    <citation type="submission" date="2018-10" db="EMBL/GenBank/DDBJ databases">
        <title>Schaedlerella arabinophila gen. nov. sp. nov., isolated from the mouse intestinal tract and comparative analysis with the genome of the closely related altered Schaedler flora strain ASF502.</title>
        <authorList>
            <person name="Miyake S."/>
            <person name="Soh M."/>
            <person name="Seedorf H."/>
        </authorList>
    </citation>
    <scope>NUCLEOTIDE SEQUENCE [LARGE SCALE GENOMIC DNA]</scope>
    <source>
        <strain evidence="4">DSM 106076</strain>
    </source>
</reference>
<dbReference type="InterPro" id="IPR018211">
    <property type="entry name" value="ADH_Fe_CS"/>
</dbReference>
<dbReference type="GO" id="GO:0046872">
    <property type="term" value="F:metal ion binding"/>
    <property type="evidence" value="ECO:0007669"/>
    <property type="project" value="InterPro"/>
</dbReference>
<dbReference type="GO" id="GO:1990002">
    <property type="term" value="F:methylglyoxal reductase (NADPH) (acetol producing) activity"/>
    <property type="evidence" value="ECO:0007669"/>
    <property type="project" value="TreeGrafter"/>
</dbReference>
<dbReference type="Proteomes" id="UP000274920">
    <property type="component" value="Unassembled WGS sequence"/>
</dbReference>
<gene>
    <name evidence="4" type="ORF">EBB54_19880</name>
</gene>
<feature type="domain" description="Fe-containing alcohol dehydrogenase-like C-terminal" evidence="3">
    <location>
        <begin position="191"/>
        <end position="390"/>
    </location>
</feature>
<evidence type="ECO:0000259" key="2">
    <source>
        <dbReference type="Pfam" id="PF00465"/>
    </source>
</evidence>
<organism evidence="4 5">
    <name type="scientific">Schaedlerella arabinosiphila</name>
    <dbReference type="NCBI Taxonomy" id="2044587"/>
    <lineage>
        <taxon>Bacteria</taxon>
        <taxon>Bacillati</taxon>
        <taxon>Bacillota</taxon>
        <taxon>Clostridia</taxon>
        <taxon>Lachnospirales</taxon>
        <taxon>Lachnospiraceae</taxon>
        <taxon>Schaedlerella</taxon>
    </lineage>
</organism>
<dbReference type="InterPro" id="IPR056798">
    <property type="entry name" value="ADH_Fe_C"/>
</dbReference>
<dbReference type="SUPFAM" id="SSF56796">
    <property type="entry name" value="Dehydroquinate synthase-like"/>
    <property type="match status" value="1"/>
</dbReference>
<dbReference type="PROSITE" id="PS00913">
    <property type="entry name" value="ADH_IRON_1"/>
    <property type="match status" value="1"/>
</dbReference>
<dbReference type="GO" id="GO:0008106">
    <property type="term" value="F:alcohol dehydrogenase (NADP+) activity"/>
    <property type="evidence" value="ECO:0007669"/>
    <property type="project" value="TreeGrafter"/>
</dbReference>
<evidence type="ECO:0000256" key="1">
    <source>
        <dbReference type="ARBA" id="ARBA00023002"/>
    </source>
</evidence>
<dbReference type="RefSeq" id="WP_125128620.1">
    <property type="nucleotide sequence ID" value="NZ_RHJS01000002.1"/>
</dbReference>
<dbReference type="AlphaFoldDB" id="A0A426DKE5"/>